<accession>A0AAV1EDV4</accession>
<proteinExistence type="predicted"/>
<dbReference type="Pfam" id="PF12937">
    <property type="entry name" value="F-box-like"/>
    <property type="match status" value="1"/>
</dbReference>
<dbReference type="InterPro" id="IPR001810">
    <property type="entry name" value="F-box_dom"/>
</dbReference>
<dbReference type="AlphaFoldDB" id="A0AAV1EDV4"/>
<sequence length="355" mass="40941">METLVHCKLVCKSWRAIIQDDKFWKLYRQKDSNLVYIYMDLTKKNANNLSKDKFRLVCCVDGVFLEKCDLNGKLRLRNPVTKHSLPLPDGLGYKLMRMFYLPTTGNYKIVCGKTGGGFRLLTVGIDLHWRAIEADDKGVLFQTSKKEALLSLSDVKVDDVYFLIKPILDNIAPGSCFADVFCLEVETETLEYTRFPKTFSQAVEPFSWNHKLALADLEKGTELHLWILEDYKKSGKWSEMKILLPSTLFREFSWKLENLRPYSSSNVKDDPRLWFCRADHCVLEYNIKTGQEETTHVPPAGKSLLFSYFPTLSNLNGALIPPAEEEKWLRIKDGARNHVLSCFTELFALCGRFTY</sequence>
<dbReference type="SUPFAM" id="SSF81383">
    <property type="entry name" value="F-box domain"/>
    <property type="match status" value="1"/>
</dbReference>
<dbReference type="PANTHER" id="PTHR31111">
    <property type="entry name" value="BNAA05G37150D PROTEIN-RELATED"/>
    <property type="match status" value="1"/>
</dbReference>
<dbReference type="EMBL" id="OX459126">
    <property type="protein sequence ID" value="CAI9117921.1"/>
    <property type="molecule type" value="Genomic_DNA"/>
</dbReference>
<feature type="domain" description="F-box associated beta-propeller type 3" evidence="1">
    <location>
        <begin position="48"/>
        <end position="251"/>
    </location>
</feature>
<dbReference type="InterPro" id="IPR036047">
    <property type="entry name" value="F-box-like_dom_sf"/>
</dbReference>
<name>A0AAV1EDV4_OLDCO</name>
<evidence type="ECO:0000259" key="2">
    <source>
        <dbReference type="Pfam" id="PF12937"/>
    </source>
</evidence>
<dbReference type="InterPro" id="IPR013187">
    <property type="entry name" value="F-box-assoc_dom_typ3"/>
</dbReference>
<dbReference type="Pfam" id="PF08268">
    <property type="entry name" value="FBA_3"/>
    <property type="match status" value="1"/>
</dbReference>
<gene>
    <name evidence="3" type="ORF">OLC1_LOCUS23908</name>
</gene>
<keyword evidence="4" id="KW-1185">Reference proteome</keyword>
<dbReference type="Gene3D" id="1.20.1280.50">
    <property type="match status" value="1"/>
</dbReference>
<feature type="domain" description="F-box" evidence="2">
    <location>
        <begin position="3"/>
        <end position="25"/>
    </location>
</feature>
<dbReference type="PANTHER" id="PTHR31111:SF136">
    <property type="entry name" value="F-BOX ASSOCIATED DOMAIN-CONTAINING PROTEIN"/>
    <property type="match status" value="1"/>
</dbReference>
<protein>
    <submittedName>
        <fullName evidence="3">OLC1v1019413C1</fullName>
    </submittedName>
</protein>
<evidence type="ECO:0000259" key="1">
    <source>
        <dbReference type="Pfam" id="PF08268"/>
    </source>
</evidence>
<reference evidence="3" key="1">
    <citation type="submission" date="2023-03" db="EMBL/GenBank/DDBJ databases">
        <authorList>
            <person name="Julca I."/>
        </authorList>
    </citation>
    <scope>NUCLEOTIDE SEQUENCE</scope>
</reference>
<evidence type="ECO:0000313" key="4">
    <source>
        <dbReference type="Proteomes" id="UP001161247"/>
    </source>
</evidence>
<dbReference type="Proteomes" id="UP001161247">
    <property type="component" value="Chromosome 9"/>
</dbReference>
<organism evidence="3 4">
    <name type="scientific">Oldenlandia corymbosa var. corymbosa</name>
    <dbReference type="NCBI Taxonomy" id="529605"/>
    <lineage>
        <taxon>Eukaryota</taxon>
        <taxon>Viridiplantae</taxon>
        <taxon>Streptophyta</taxon>
        <taxon>Embryophyta</taxon>
        <taxon>Tracheophyta</taxon>
        <taxon>Spermatophyta</taxon>
        <taxon>Magnoliopsida</taxon>
        <taxon>eudicotyledons</taxon>
        <taxon>Gunneridae</taxon>
        <taxon>Pentapetalae</taxon>
        <taxon>asterids</taxon>
        <taxon>lamiids</taxon>
        <taxon>Gentianales</taxon>
        <taxon>Rubiaceae</taxon>
        <taxon>Rubioideae</taxon>
        <taxon>Spermacoceae</taxon>
        <taxon>Hedyotis-Oldenlandia complex</taxon>
        <taxon>Oldenlandia</taxon>
    </lineage>
</organism>
<evidence type="ECO:0000313" key="3">
    <source>
        <dbReference type="EMBL" id="CAI9117921.1"/>
    </source>
</evidence>